<feature type="compositionally biased region" description="Basic and acidic residues" evidence="1">
    <location>
        <begin position="210"/>
        <end position="225"/>
    </location>
</feature>
<feature type="compositionally biased region" description="Basic and acidic residues" evidence="1">
    <location>
        <begin position="316"/>
        <end position="329"/>
    </location>
</feature>
<feature type="compositionally biased region" description="Low complexity" evidence="1">
    <location>
        <begin position="189"/>
        <end position="201"/>
    </location>
</feature>
<feature type="compositionally biased region" description="Basic and acidic residues" evidence="1">
    <location>
        <begin position="336"/>
        <end position="351"/>
    </location>
</feature>
<feature type="region of interest" description="Disordered" evidence="1">
    <location>
        <begin position="480"/>
        <end position="525"/>
    </location>
</feature>
<dbReference type="AlphaFoldDB" id="A0A650F4S0"/>
<evidence type="ECO:0000256" key="2">
    <source>
        <dbReference type="SAM" id="SignalP"/>
    </source>
</evidence>
<evidence type="ECO:0000313" key="3">
    <source>
        <dbReference type="EMBL" id="QGU18301.1"/>
    </source>
</evidence>
<feature type="compositionally biased region" description="Low complexity" evidence="1">
    <location>
        <begin position="507"/>
        <end position="517"/>
    </location>
</feature>
<dbReference type="EMBL" id="MN328423">
    <property type="protein sequence ID" value="QGU18301.1"/>
    <property type="molecule type" value="Genomic_DNA"/>
</dbReference>
<accession>A0A650F4S0</accession>
<keyword evidence="2" id="KW-0732">Signal</keyword>
<feature type="chain" id="PRO_5024907324" evidence="2">
    <location>
        <begin position="24"/>
        <end position="722"/>
    </location>
</feature>
<feature type="region of interest" description="Disordered" evidence="1">
    <location>
        <begin position="179"/>
        <end position="355"/>
    </location>
</feature>
<feature type="region of interest" description="Disordered" evidence="1">
    <location>
        <begin position="138"/>
        <end position="159"/>
    </location>
</feature>
<organism evidence="3">
    <name type="scientific">Plasmopara viticola</name>
    <name type="common">Downy mildew of grapevine</name>
    <name type="synonym">Botrytis viticola</name>
    <dbReference type="NCBI Taxonomy" id="143451"/>
    <lineage>
        <taxon>Eukaryota</taxon>
        <taxon>Sar</taxon>
        <taxon>Stramenopiles</taxon>
        <taxon>Oomycota</taxon>
        <taxon>Peronosporomycetes</taxon>
        <taxon>Peronosporales</taxon>
        <taxon>Peronosporaceae</taxon>
        <taxon>Plasmopara</taxon>
    </lineage>
</organism>
<proteinExistence type="predicted"/>
<protein>
    <submittedName>
        <fullName evidence="3">Putative RxLR effector</fullName>
    </submittedName>
</protein>
<feature type="compositionally biased region" description="Polar residues" evidence="1">
    <location>
        <begin position="272"/>
        <end position="282"/>
    </location>
</feature>
<dbReference type="PROSITE" id="PS51257">
    <property type="entry name" value="PROKAR_LIPOPROTEIN"/>
    <property type="match status" value="1"/>
</dbReference>
<feature type="compositionally biased region" description="Low complexity" evidence="1">
    <location>
        <begin position="289"/>
        <end position="302"/>
    </location>
</feature>
<sequence length="722" mass="80334">MRGAYYVAIALLVAVSCQTAAESDQAEPHQALTNHFMTSGGTGNKMLPRRILRDSHDLKDKLTVYASDEERMLNRLSSGASIAKGAEQMIKETATVLRADGENVIANAAKPIKNFNRMKPMVETQSTKRQRIIPTLNKVGGDEHHTSPKSGFPLPSFASANRRGKDELRVNVISAGSSVKGKQHEYRYTPSGSSPTSAAAADGRPNKQLKAIDLDKNKRLDEGKIKNKKRQRIDSMPDDEGGEALHASPNLEKSLLASASAKRLKKDEPRVNVNTVVGSVKTSQHDSRSAPSGSTPTSTAAADGRLNKQLIGRKAKNNDKNKRSDEVKPGNKKRQRIEPMPDDVGPHELHTTPKSKKYMVSVTKNAPVVLAKRLEPNEPTFIINNAVGYLRKHFLSAPSDSFPTSAAAPDGRLSEQLIARKHFEINLDKLPDEVEVRNSQRQSVDSMPYNLVGQALHAPPNFEKDAVSVANNAPFASANRLRIDEPTVSSNKAVRPTTHGDRPAPPSSSSTNAAAPNGRLDKQLPSQKAFKFDLNKHPDEMEFDSVERPLHLREENEKFALPAVKSQSIPINWRSEFKSGPYVRKKDRLTLKARKVHEAFIQAYNLPFHQYPAETAKMLRLVKWIKHHASPNNHHIFESLRDLASSQKLKRLKTLLRSDLENLLGNKVTELENDEKILKDAYTVKLVIMYELFYDFCHGNRNLIDNLPKESTRRDSILKVST</sequence>
<feature type="signal peptide" evidence="2">
    <location>
        <begin position="1"/>
        <end position="23"/>
    </location>
</feature>
<name>A0A650F4S0_PLAVT</name>
<reference evidence="3" key="1">
    <citation type="submission" date="2019-08" db="EMBL/GenBank/DDBJ databases">
        <authorList>
            <person name="Chen T."/>
        </authorList>
    </citation>
    <scope>NUCLEOTIDE SEQUENCE</scope>
    <source>
        <strain evidence="3">YL</strain>
    </source>
</reference>
<evidence type="ECO:0000256" key="1">
    <source>
        <dbReference type="SAM" id="MobiDB-lite"/>
    </source>
</evidence>